<evidence type="ECO:0000313" key="3">
    <source>
        <dbReference type="Proteomes" id="UP000469125"/>
    </source>
</evidence>
<accession>A0A6N8FIY3</accession>
<dbReference type="AlphaFoldDB" id="A0A6N8FIY3"/>
<dbReference type="RefSeq" id="WP_155669357.1">
    <property type="nucleotide sequence ID" value="NZ_WOCA01000011.1"/>
</dbReference>
<sequence length="311" mass="35968">MKEKVLWVGILLVLISNIGNYIFFQSKQLEEPIFLDHYITKEIYDEQHEVQLTFYYLTNKKDPDTVSYAEVNEVMLHPENNAWMWFDNHQQPRVHYEQEYSHYYLMAATFRVPVDMLSLEAGDSWSFENINVYFSNGQQVADIGKVKITKLNRANEGFDFRMSGSSHRGVNVITAREKLNIVDIQLPFAEEISNDIAMKVDSDNEQIKEEFDYHQTRSDSAGDDLQIAWKDVPGIELTQDVFPITLEKDGWIKISTKLSDNRISFFDFSMSVIGETESGEEIIGQSHILDHPYLESEDVQELINKKGGGTK</sequence>
<organism evidence="2 3">
    <name type="scientific">Ornithinibacillus caprae</name>
    <dbReference type="NCBI Taxonomy" id="2678566"/>
    <lineage>
        <taxon>Bacteria</taxon>
        <taxon>Bacillati</taxon>
        <taxon>Bacillota</taxon>
        <taxon>Bacilli</taxon>
        <taxon>Bacillales</taxon>
        <taxon>Bacillaceae</taxon>
        <taxon>Ornithinibacillus</taxon>
    </lineage>
</organism>
<name>A0A6N8FIY3_9BACI</name>
<evidence type="ECO:0000256" key="1">
    <source>
        <dbReference type="SAM" id="Phobius"/>
    </source>
</evidence>
<evidence type="ECO:0000313" key="2">
    <source>
        <dbReference type="EMBL" id="MUK89383.1"/>
    </source>
</evidence>
<protein>
    <submittedName>
        <fullName evidence="2">Uncharacterized protein</fullName>
    </submittedName>
</protein>
<gene>
    <name evidence="2" type="ORF">GMD78_13525</name>
</gene>
<proteinExistence type="predicted"/>
<keyword evidence="3" id="KW-1185">Reference proteome</keyword>
<dbReference type="Proteomes" id="UP000469125">
    <property type="component" value="Unassembled WGS sequence"/>
</dbReference>
<dbReference type="EMBL" id="WOCA01000011">
    <property type="protein sequence ID" value="MUK89383.1"/>
    <property type="molecule type" value="Genomic_DNA"/>
</dbReference>
<reference evidence="2 3" key="1">
    <citation type="submission" date="2019-11" db="EMBL/GenBank/DDBJ databases">
        <authorList>
            <person name="Li X."/>
        </authorList>
    </citation>
    <scope>NUCLEOTIDE SEQUENCE [LARGE SCALE GENOMIC DNA]</scope>
    <source>
        <strain evidence="2 3">L9</strain>
    </source>
</reference>
<keyword evidence="1" id="KW-1133">Transmembrane helix</keyword>
<keyword evidence="1" id="KW-0472">Membrane</keyword>
<comment type="caution">
    <text evidence="2">The sequence shown here is derived from an EMBL/GenBank/DDBJ whole genome shotgun (WGS) entry which is preliminary data.</text>
</comment>
<keyword evidence="1" id="KW-0812">Transmembrane</keyword>
<feature type="transmembrane region" description="Helical" evidence="1">
    <location>
        <begin position="6"/>
        <end position="24"/>
    </location>
</feature>